<feature type="transmembrane region" description="Helical" evidence="1">
    <location>
        <begin position="127"/>
        <end position="160"/>
    </location>
</feature>
<evidence type="ECO:0000313" key="3">
    <source>
        <dbReference type="Proteomes" id="UP000675409"/>
    </source>
</evidence>
<proteinExistence type="predicted"/>
<keyword evidence="1" id="KW-0472">Membrane</keyword>
<keyword evidence="1" id="KW-0812">Transmembrane</keyword>
<dbReference type="EMBL" id="JABBYC010000077">
    <property type="protein sequence ID" value="MBL0888737.1"/>
    <property type="molecule type" value="Genomic_DNA"/>
</dbReference>
<organism evidence="2 3">
    <name type="scientific">Myceligenerans indicum</name>
    <dbReference type="NCBI Taxonomy" id="2593663"/>
    <lineage>
        <taxon>Bacteria</taxon>
        <taxon>Bacillati</taxon>
        <taxon>Actinomycetota</taxon>
        <taxon>Actinomycetes</taxon>
        <taxon>Micrococcales</taxon>
        <taxon>Promicromonosporaceae</taxon>
        <taxon>Myceligenerans</taxon>
    </lineage>
</organism>
<keyword evidence="3" id="KW-1185">Reference proteome</keyword>
<evidence type="ECO:0000313" key="2">
    <source>
        <dbReference type="EMBL" id="MBL0888737.1"/>
    </source>
</evidence>
<feature type="transmembrane region" description="Helical" evidence="1">
    <location>
        <begin position="98"/>
        <end position="115"/>
    </location>
</feature>
<keyword evidence="1" id="KW-1133">Transmembrane helix</keyword>
<feature type="transmembrane region" description="Helical" evidence="1">
    <location>
        <begin position="201"/>
        <end position="220"/>
    </location>
</feature>
<protein>
    <submittedName>
        <fullName evidence="2">DUF2029 domain-containing protein</fullName>
    </submittedName>
</protein>
<name>A0ABS1LTB8_9MICO</name>
<comment type="caution">
    <text evidence="2">The sequence shown here is derived from an EMBL/GenBank/DDBJ whole genome shotgun (WGS) entry which is preliminary data.</text>
</comment>
<feature type="transmembrane region" description="Helical" evidence="1">
    <location>
        <begin position="166"/>
        <end position="189"/>
    </location>
</feature>
<dbReference type="Proteomes" id="UP000675409">
    <property type="component" value="Unassembled WGS sequence"/>
</dbReference>
<feature type="transmembrane region" description="Helical" evidence="1">
    <location>
        <begin position="284"/>
        <end position="301"/>
    </location>
</feature>
<feature type="transmembrane region" description="Helical" evidence="1">
    <location>
        <begin position="17"/>
        <end position="36"/>
    </location>
</feature>
<feature type="transmembrane region" description="Helical" evidence="1">
    <location>
        <begin position="361"/>
        <end position="382"/>
    </location>
</feature>
<feature type="transmembrane region" description="Helical" evidence="1">
    <location>
        <begin position="394"/>
        <end position="415"/>
    </location>
</feature>
<reference evidence="2 3" key="1">
    <citation type="journal article" date="2021" name="Arch. Microbiol.">
        <title>Myceligenerans indicum sp. nov., an actinobacterium isolated from mangrove sediment of Sundarbans, India.</title>
        <authorList>
            <person name="Asha K."/>
            <person name="Bhadury P."/>
        </authorList>
    </citation>
    <scope>NUCLEOTIDE SEQUENCE [LARGE SCALE GENOMIC DNA]</scope>
    <source>
        <strain evidence="2 3">I2</strain>
    </source>
</reference>
<sequence>MWAVLTDARPARVLTRALLSPWGIAIAFVAAHAWLIREAWSWEPQIFGDVALYEWWARHGVESSWWPVFDYAWVYPVGALVAITPPAWVSHSTAGYEWVWLGLVTALDAVATVFLARARPRGRVAAWFWLVFLVALGPIFLGRLDGVIAPVILIALVIAARHPATAMTLATIGAWIKIAPGAVAVAIAATSGSLHRFARNVVLPGATVTAVVLGWALLLGSGGRVLDVFGEQSDRNLQVEAVGATPFLLQGMDNPKYDPTWNDEIYTYELHGSAPDRMAEALDVALLVVVLVIAVLAWFAVRRRPERAQDVLLLTAAAGLLALIVCNKVGSPQFIAWLGPPVAAAVALYGRDRVEARRTWLPPAIALIVTAYLTKLIFPVNYGEFLGGFPEMTLVAAVRNGLLVALLLGAVVRLVQIAATADRRDAPVRASAGAPALQKEQDDT</sequence>
<accession>A0ABS1LTB8</accession>
<evidence type="ECO:0000256" key="1">
    <source>
        <dbReference type="SAM" id="Phobius"/>
    </source>
</evidence>
<dbReference type="RefSeq" id="WP_201851166.1">
    <property type="nucleotide sequence ID" value="NZ_JABBYC010000077.1"/>
</dbReference>
<gene>
    <name evidence="2" type="ORF">HGK34_21065</name>
</gene>